<comment type="caution">
    <text evidence="1">The sequence shown here is derived from an EMBL/GenBank/DDBJ whole genome shotgun (WGS) entry which is preliminary data.</text>
</comment>
<dbReference type="EMBL" id="CAICTM010000377">
    <property type="protein sequence ID" value="CAB9509184.1"/>
    <property type="molecule type" value="Genomic_DNA"/>
</dbReference>
<keyword evidence="2" id="KW-1185">Reference proteome</keyword>
<dbReference type="AlphaFoldDB" id="A0A9N8DVB2"/>
<accession>A0A9N8DVB2</accession>
<evidence type="ECO:0000313" key="2">
    <source>
        <dbReference type="Proteomes" id="UP001153069"/>
    </source>
</evidence>
<dbReference type="Proteomes" id="UP001153069">
    <property type="component" value="Unassembled WGS sequence"/>
</dbReference>
<gene>
    <name evidence="1" type="ORF">SEMRO_378_G130280.1</name>
</gene>
<reference evidence="1" key="1">
    <citation type="submission" date="2020-06" db="EMBL/GenBank/DDBJ databases">
        <authorList>
            <consortium name="Plant Systems Biology data submission"/>
        </authorList>
    </citation>
    <scope>NUCLEOTIDE SEQUENCE</scope>
    <source>
        <strain evidence="1">D6</strain>
    </source>
</reference>
<proteinExistence type="predicted"/>
<name>A0A9N8DVB2_9STRA</name>
<protein>
    <submittedName>
        <fullName evidence="1">Uncharacterized protein</fullName>
    </submittedName>
</protein>
<evidence type="ECO:0000313" key="1">
    <source>
        <dbReference type="EMBL" id="CAB9509184.1"/>
    </source>
</evidence>
<organism evidence="1 2">
    <name type="scientific">Seminavis robusta</name>
    <dbReference type="NCBI Taxonomy" id="568900"/>
    <lineage>
        <taxon>Eukaryota</taxon>
        <taxon>Sar</taxon>
        <taxon>Stramenopiles</taxon>
        <taxon>Ochrophyta</taxon>
        <taxon>Bacillariophyta</taxon>
        <taxon>Bacillariophyceae</taxon>
        <taxon>Bacillariophycidae</taxon>
        <taxon>Naviculales</taxon>
        <taxon>Naviculaceae</taxon>
        <taxon>Seminavis</taxon>
    </lineage>
</organism>
<sequence length="230" mass="25553">MTLSNQICIDYNAQAVALVADCEYAEAANMLKAALQNLHAKGERPNLKYIHSTTGTRDVHSVRLMSKEEAHRLSPNNLFQLYPCAFVVDPGRSHEISETTLSMVLLYNLGLATQLAALTTHRQDDSVMRHAIDVYGNVTSLIHQTFSSNRKVAQQGGDLVWLLLAMACNTGHIHSHRLDFCNTRQTLSWLKGLICLPMARLSVPSEDFRLFIENVCTFLEGMNLSLAPAA</sequence>
<dbReference type="OrthoDB" id="54819at2759"/>